<dbReference type="Proteomes" id="UP000244037">
    <property type="component" value="Unassembled WGS sequence"/>
</dbReference>
<dbReference type="PANTHER" id="PTHR33608">
    <property type="entry name" value="BLL2464 PROTEIN"/>
    <property type="match status" value="1"/>
</dbReference>
<accession>A0A8E2VIP4</accession>
<dbReference type="EMBL" id="QAYC01000008">
    <property type="protein sequence ID" value="PTW48270.1"/>
    <property type="molecule type" value="Genomic_DNA"/>
</dbReference>
<reference evidence="2 3" key="1">
    <citation type="submission" date="2018-04" db="EMBL/GenBank/DDBJ databases">
        <title>Genomic Encyclopedia of Archaeal and Bacterial Type Strains, Phase II (KMG-II): from individual species to whole genera.</title>
        <authorList>
            <person name="Goeker M."/>
        </authorList>
    </citation>
    <scope>NUCLEOTIDE SEQUENCE [LARGE SCALE GENOMIC DNA]</scope>
    <source>
        <strain evidence="2 3">DSM 19783</strain>
    </source>
</reference>
<organism evidence="2 3">
    <name type="scientific">Rhodovulum kholense</name>
    <dbReference type="NCBI Taxonomy" id="453584"/>
    <lineage>
        <taxon>Bacteria</taxon>
        <taxon>Pseudomonadati</taxon>
        <taxon>Pseudomonadota</taxon>
        <taxon>Alphaproteobacteria</taxon>
        <taxon>Rhodobacterales</taxon>
        <taxon>Paracoccaceae</taxon>
        <taxon>Rhodovulum</taxon>
    </lineage>
</organism>
<sequence>MGGEAISGAALSRDRLVALASRVGPNAASGLARGRVAALSGPRRGEGGDLYDLRPFLEGDDPRLVDPAATARSGRPQLRRRHEEVERSLLLVVDLRGPMFWGTRGRFRSVAAAEAAAVEGWACVLAGGRVGLAILRDSGIDWWPSRPRQAAMLEIAAGLARSHAEAIAQAAGEAAPLCDGLAAVAARVPSGTAVVLATGMDNPGAAFANIATDLMCRNPFEVLLVQDAVETAPPRVRLTARIGHALIRGRFGPSGTAAFLTDRGIAVRVVRADAAEVLPA</sequence>
<name>A0A8E2VIP4_9RHOB</name>
<protein>
    <submittedName>
        <fullName evidence="2">Uncharacterized protein DUF58</fullName>
    </submittedName>
</protein>
<evidence type="ECO:0000259" key="1">
    <source>
        <dbReference type="Pfam" id="PF01882"/>
    </source>
</evidence>
<keyword evidence="3" id="KW-1185">Reference proteome</keyword>
<proteinExistence type="predicted"/>
<evidence type="ECO:0000313" key="2">
    <source>
        <dbReference type="EMBL" id="PTW48270.1"/>
    </source>
</evidence>
<dbReference type="Pfam" id="PF01882">
    <property type="entry name" value="DUF58"/>
    <property type="match status" value="1"/>
</dbReference>
<feature type="domain" description="DUF58" evidence="1">
    <location>
        <begin position="53"/>
        <end position="197"/>
    </location>
</feature>
<dbReference type="AlphaFoldDB" id="A0A8E2VIP4"/>
<gene>
    <name evidence="2" type="ORF">C8N38_10819</name>
</gene>
<dbReference type="PANTHER" id="PTHR33608:SF12">
    <property type="entry name" value="DUF58 DOMAIN-CONTAINING PROTEIN"/>
    <property type="match status" value="1"/>
</dbReference>
<dbReference type="InterPro" id="IPR002881">
    <property type="entry name" value="DUF58"/>
</dbReference>
<dbReference type="OrthoDB" id="9776116at2"/>
<evidence type="ECO:0000313" key="3">
    <source>
        <dbReference type="Proteomes" id="UP000244037"/>
    </source>
</evidence>
<dbReference type="RefSeq" id="WP_108027341.1">
    <property type="nucleotide sequence ID" value="NZ_QAYC01000008.1"/>
</dbReference>
<comment type="caution">
    <text evidence="2">The sequence shown here is derived from an EMBL/GenBank/DDBJ whole genome shotgun (WGS) entry which is preliminary data.</text>
</comment>